<protein>
    <submittedName>
        <fullName evidence="5">Family 5 carbohydrate esterase</fullName>
    </submittedName>
</protein>
<dbReference type="EMBL" id="GL883098">
    <property type="protein sequence ID" value="EGG09270.1"/>
    <property type="molecule type" value="Genomic_DNA"/>
</dbReference>
<proteinExistence type="predicted"/>
<dbReference type="RefSeq" id="XP_007407630.1">
    <property type="nucleotide sequence ID" value="XM_007407568.1"/>
</dbReference>
<dbReference type="SMART" id="SM01110">
    <property type="entry name" value="Cutinase"/>
    <property type="match status" value="1"/>
</dbReference>
<dbReference type="GeneID" id="18926453"/>
<feature type="region of interest" description="Disordered" evidence="3">
    <location>
        <begin position="26"/>
        <end position="82"/>
    </location>
</feature>
<dbReference type="VEuPathDB" id="FungiDB:MELLADRAFT_123736"/>
<name>F4REH4_MELLP</name>
<evidence type="ECO:0000256" key="2">
    <source>
        <dbReference type="ARBA" id="ARBA00023157"/>
    </source>
</evidence>
<feature type="signal peptide" evidence="4">
    <location>
        <begin position="1"/>
        <end position="22"/>
    </location>
</feature>
<accession>F4REH4</accession>
<dbReference type="InterPro" id="IPR000675">
    <property type="entry name" value="Cutinase/axe"/>
</dbReference>
<keyword evidence="1" id="KW-0378">Hydrolase</keyword>
<evidence type="ECO:0000313" key="5">
    <source>
        <dbReference type="EMBL" id="EGG09270.1"/>
    </source>
</evidence>
<keyword evidence="4" id="KW-0732">Signal</keyword>
<dbReference type="GO" id="GO:0052689">
    <property type="term" value="F:carboxylic ester hydrolase activity"/>
    <property type="evidence" value="ECO:0007669"/>
    <property type="project" value="UniProtKB-ARBA"/>
</dbReference>
<feature type="chain" id="PRO_5003321548" evidence="4">
    <location>
        <begin position="23"/>
        <end position="295"/>
    </location>
</feature>
<dbReference type="Proteomes" id="UP000001072">
    <property type="component" value="Unassembled WGS sequence"/>
</dbReference>
<evidence type="ECO:0000256" key="3">
    <source>
        <dbReference type="SAM" id="MobiDB-lite"/>
    </source>
</evidence>
<dbReference type="InterPro" id="IPR029058">
    <property type="entry name" value="AB_hydrolase_fold"/>
</dbReference>
<evidence type="ECO:0000256" key="1">
    <source>
        <dbReference type="ARBA" id="ARBA00022801"/>
    </source>
</evidence>
<dbReference type="PANTHER" id="PTHR33630:SF9">
    <property type="entry name" value="CUTINASE 4"/>
    <property type="match status" value="1"/>
</dbReference>
<gene>
    <name evidence="5" type="ORF">MELLADRAFT_123736</name>
</gene>
<dbReference type="Pfam" id="PF01083">
    <property type="entry name" value="Cutinase"/>
    <property type="match status" value="1"/>
</dbReference>
<dbReference type="HOGENOM" id="CLU_055161_0_0_1"/>
<feature type="compositionally biased region" description="Basic and acidic residues" evidence="3">
    <location>
        <begin position="45"/>
        <end position="54"/>
    </location>
</feature>
<feature type="compositionally biased region" description="Low complexity" evidence="3">
    <location>
        <begin position="60"/>
        <end position="81"/>
    </location>
</feature>
<dbReference type="PANTHER" id="PTHR33630">
    <property type="entry name" value="CUTINASE RV1984C-RELATED-RELATED"/>
    <property type="match status" value="1"/>
</dbReference>
<dbReference type="KEGG" id="mlr:MELLADRAFT_123736"/>
<keyword evidence="6" id="KW-1185">Reference proteome</keyword>
<reference evidence="6" key="1">
    <citation type="journal article" date="2011" name="Proc. Natl. Acad. Sci. U.S.A.">
        <title>Obligate biotrophy features unraveled by the genomic analysis of rust fungi.</title>
        <authorList>
            <person name="Duplessis S."/>
            <person name="Cuomo C.A."/>
            <person name="Lin Y.-C."/>
            <person name="Aerts A."/>
            <person name="Tisserant E."/>
            <person name="Veneault-Fourrey C."/>
            <person name="Joly D.L."/>
            <person name="Hacquard S."/>
            <person name="Amselem J."/>
            <person name="Cantarel B.L."/>
            <person name="Chiu R."/>
            <person name="Coutinho P.M."/>
            <person name="Feau N."/>
            <person name="Field M."/>
            <person name="Frey P."/>
            <person name="Gelhaye E."/>
            <person name="Goldberg J."/>
            <person name="Grabherr M.G."/>
            <person name="Kodira C.D."/>
            <person name="Kohler A."/>
            <person name="Kuees U."/>
            <person name="Lindquist E.A."/>
            <person name="Lucas S.M."/>
            <person name="Mago R."/>
            <person name="Mauceli E."/>
            <person name="Morin E."/>
            <person name="Murat C."/>
            <person name="Pangilinan J.L."/>
            <person name="Park R."/>
            <person name="Pearson M."/>
            <person name="Quesneville H."/>
            <person name="Rouhier N."/>
            <person name="Sakthikumar S."/>
            <person name="Salamov A.A."/>
            <person name="Schmutz J."/>
            <person name="Selles B."/>
            <person name="Shapiro H."/>
            <person name="Tanguay P."/>
            <person name="Tuskan G.A."/>
            <person name="Henrissat B."/>
            <person name="Van de Peer Y."/>
            <person name="Rouze P."/>
            <person name="Ellis J.G."/>
            <person name="Dodds P.N."/>
            <person name="Schein J.E."/>
            <person name="Zhong S."/>
            <person name="Hamelin R.C."/>
            <person name="Grigoriev I.V."/>
            <person name="Szabo L.J."/>
            <person name="Martin F."/>
        </authorList>
    </citation>
    <scope>NUCLEOTIDE SEQUENCE [LARGE SCALE GENOMIC DNA]</scope>
    <source>
        <strain evidence="6">98AG31 / pathotype 3-4-7</strain>
    </source>
</reference>
<dbReference type="SUPFAM" id="SSF53474">
    <property type="entry name" value="alpha/beta-Hydrolases"/>
    <property type="match status" value="1"/>
</dbReference>
<keyword evidence="2" id="KW-1015">Disulfide bond</keyword>
<dbReference type="eggNOG" id="ENOG502S6TR">
    <property type="taxonomic scope" value="Eukaryota"/>
</dbReference>
<dbReference type="AlphaFoldDB" id="F4REH4"/>
<evidence type="ECO:0000313" key="6">
    <source>
        <dbReference type="Proteomes" id="UP000001072"/>
    </source>
</evidence>
<organism evidence="6">
    <name type="scientific">Melampsora larici-populina (strain 98AG31 / pathotype 3-4-7)</name>
    <name type="common">Poplar leaf rust fungus</name>
    <dbReference type="NCBI Taxonomy" id="747676"/>
    <lineage>
        <taxon>Eukaryota</taxon>
        <taxon>Fungi</taxon>
        <taxon>Dikarya</taxon>
        <taxon>Basidiomycota</taxon>
        <taxon>Pucciniomycotina</taxon>
        <taxon>Pucciniomycetes</taxon>
        <taxon>Pucciniales</taxon>
        <taxon>Melampsoraceae</taxon>
        <taxon>Melampsora</taxon>
    </lineage>
</organism>
<dbReference type="Gene3D" id="3.40.50.1820">
    <property type="entry name" value="alpha/beta hydrolase"/>
    <property type="match status" value="1"/>
</dbReference>
<dbReference type="ESTHER" id="mellp-f4reh4">
    <property type="family name" value="Cutinase"/>
</dbReference>
<sequence>MSSIRWTLLFLCLLFKLSTISSASTSKLSQRDLRPRMMGRGLGDASEKGADDAARLPNMASGSFRSSGGGASSPSSDAMSGGECGKYTIVSARGTSEEQENPKGYAGFIKGLMKQVPGGANYEVVYPATTDYLHGPQQGATDAMEYIQEQMSKCPSQELVLLGYSEGAMVIIQLLALQDFPAESVSSIIMYGNPYWQAGKSWNYGTAKSGKGIASATGIKLPPAFGPITQDICLDGDIVCTSSGGMKVHFKYPGSQYEKDAVAFSADMFGEGDPPTPDASDGGGVGPREGVGECW</sequence>
<evidence type="ECO:0000256" key="4">
    <source>
        <dbReference type="SAM" id="SignalP"/>
    </source>
</evidence>
<dbReference type="OrthoDB" id="2586582at2759"/>
<dbReference type="InParanoid" id="F4REH4"/>
<feature type="region of interest" description="Disordered" evidence="3">
    <location>
        <begin position="269"/>
        <end position="295"/>
    </location>
</feature>